<dbReference type="InterPro" id="IPR000182">
    <property type="entry name" value="GNAT_dom"/>
</dbReference>
<sequence length="189" mass="22130">MWSEKVGRERRSLGLKELKARSYRPETDEEAVVAFYLDLMMDHYRYWSEVTGEAFDAGYWEEVLKREKAGEQLARELRNRLDNPDALLLVFICDSDEPIGFLYLEIRKDHLTFRRAGFINGIYLHRDYQGKGLSKQMLARGERWFQERGVAPRHVFVTSNNLAAVKLYASMGYRVSDYRMSKVSSENGL</sequence>
<dbReference type="Pfam" id="PF00583">
    <property type="entry name" value="Acetyltransf_1"/>
    <property type="match status" value="1"/>
</dbReference>
<comment type="caution">
    <text evidence="2">The sequence shown here is derived from an EMBL/GenBank/DDBJ whole genome shotgun (WGS) entry which is preliminary data.</text>
</comment>
<dbReference type="Proteomes" id="UP000244240">
    <property type="component" value="Unassembled WGS sequence"/>
</dbReference>
<dbReference type="EMBL" id="QBKR01000004">
    <property type="protein sequence ID" value="PTX63345.1"/>
    <property type="molecule type" value="Genomic_DNA"/>
</dbReference>
<dbReference type="GO" id="GO:0016747">
    <property type="term" value="F:acyltransferase activity, transferring groups other than amino-acyl groups"/>
    <property type="evidence" value="ECO:0007669"/>
    <property type="project" value="InterPro"/>
</dbReference>
<gene>
    <name evidence="2" type="ORF">C8P63_104192</name>
</gene>
<keyword evidence="2" id="KW-0808">Transferase</keyword>
<dbReference type="PROSITE" id="PS51186">
    <property type="entry name" value="GNAT"/>
    <property type="match status" value="1"/>
</dbReference>
<keyword evidence="3" id="KW-1185">Reference proteome</keyword>
<reference evidence="2 3" key="1">
    <citation type="submission" date="2018-04" db="EMBL/GenBank/DDBJ databases">
        <title>Genomic Encyclopedia of Archaeal and Bacterial Type Strains, Phase II (KMG-II): from individual species to whole genera.</title>
        <authorList>
            <person name="Goeker M."/>
        </authorList>
    </citation>
    <scope>NUCLEOTIDE SEQUENCE [LARGE SCALE GENOMIC DNA]</scope>
    <source>
        <strain evidence="2 3">DSM 45787</strain>
    </source>
</reference>
<dbReference type="SUPFAM" id="SSF55729">
    <property type="entry name" value="Acyl-CoA N-acyltransferases (Nat)"/>
    <property type="match status" value="1"/>
</dbReference>
<proteinExistence type="predicted"/>
<organism evidence="2 3">
    <name type="scientific">Melghirimyces profundicolus</name>
    <dbReference type="NCBI Taxonomy" id="1242148"/>
    <lineage>
        <taxon>Bacteria</taxon>
        <taxon>Bacillati</taxon>
        <taxon>Bacillota</taxon>
        <taxon>Bacilli</taxon>
        <taxon>Bacillales</taxon>
        <taxon>Thermoactinomycetaceae</taxon>
        <taxon>Melghirimyces</taxon>
    </lineage>
</organism>
<evidence type="ECO:0000259" key="1">
    <source>
        <dbReference type="PROSITE" id="PS51186"/>
    </source>
</evidence>
<name>A0A2T6C4W1_9BACL</name>
<feature type="domain" description="N-acetyltransferase" evidence="1">
    <location>
        <begin position="42"/>
        <end position="189"/>
    </location>
</feature>
<dbReference type="CDD" id="cd04301">
    <property type="entry name" value="NAT_SF"/>
    <property type="match status" value="1"/>
</dbReference>
<dbReference type="RefSeq" id="WP_108022171.1">
    <property type="nucleotide sequence ID" value="NZ_QBKR01000004.1"/>
</dbReference>
<evidence type="ECO:0000313" key="3">
    <source>
        <dbReference type="Proteomes" id="UP000244240"/>
    </source>
</evidence>
<accession>A0A2T6C4W1</accession>
<evidence type="ECO:0000313" key="2">
    <source>
        <dbReference type="EMBL" id="PTX63345.1"/>
    </source>
</evidence>
<dbReference type="Gene3D" id="3.40.630.30">
    <property type="match status" value="1"/>
</dbReference>
<dbReference type="PANTHER" id="PTHR43072">
    <property type="entry name" value="N-ACETYLTRANSFERASE"/>
    <property type="match status" value="1"/>
</dbReference>
<dbReference type="InterPro" id="IPR016181">
    <property type="entry name" value="Acyl_CoA_acyltransferase"/>
</dbReference>
<dbReference type="AlphaFoldDB" id="A0A2T6C4W1"/>
<protein>
    <submittedName>
        <fullName evidence="2">Acetyltransferase (GNAT) family protein</fullName>
    </submittedName>
</protein>